<keyword evidence="7" id="KW-0965">Cell junction</keyword>
<evidence type="ECO:0000313" key="14">
    <source>
        <dbReference type="Proteomes" id="UP000694843"/>
    </source>
</evidence>
<keyword evidence="8 12" id="KW-1133">Transmembrane helix</keyword>
<feature type="transmembrane region" description="Helical" evidence="12">
    <location>
        <begin position="273"/>
        <end position="296"/>
    </location>
</feature>
<accession>A0A8B7NY04</accession>
<keyword evidence="5 12" id="KW-0812">Transmembrane</keyword>
<evidence type="ECO:0000256" key="13">
    <source>
        <dbReference type="SAM" id="MobiDB-lite"/>
    </source>
</evidence>
<dbReference type="OrthoDB" id="6333407at2759"/>
<evidence type="ECO:0000256" key="6">
    <source>
        <dbReference type="ARBA" id="ARBA00022868"/>
    </source>
</evidence>
<feature type="transmembrane region" description="Helical" evidence="12">
    <location>
        <begin position="179"/>
        <end position="201"/>
    </location>
</feature>
<evidence type="ECO:0000256" key="11">
    <source>
        <dbReference type="ARBA" id="ARBA00023303"/>
    </source>
</evidence>
<keyword evidence="11 12" id="KW-0407">Ion channel</keyword>
<comment type="similarity">
    <text evidence="12">Belongs to the pannexin family.</text>
</comment>
<dbReference type="InterPro" id="IPR000990">
    <property type="entry name" value="Innexin"/>
</dbReference>
<dbReference type="GO" id="GO:0034220">
    <property type="term" value="P:monoatomic ion transmembrane transport"/>
    <property type="evidence" value="ECO:0007669"/>
    <property type="project" value="UniProtKB-KW"/>
</dbReference>
<evidence type="ECO:0000256" key="5">
    <source>
        <dbReference type="ARBA" id="ARBA00022692"/>
    </source>
</evidence>
<feature type="transmembrane region" description="Helical" evidence="12">
    <location>
        <begin position="110"/>
        <end position="128"/>
    </location>
</feature>
<dbReference type="PANTHER" id="PTHR11893:SF36">
    <property type="entry name" value="INNEXIN-5"/>
    <property type="match status" value="1"/>
</dbReference>
<keyword evidence="9 12" id="KW-0406">Ion transport</keyword>
<sequence>MPSVGTGSVDIRSIISSIVNVIKSRANVVCTAPCDGAILKLHYRFTFFVLIGGFFTVWYQWYHRDVITCVSHFNADTQVRLDYINICLSYPYVEIKEEGNKENPRRRYLLFYRWVTWSFLVLAGIYYIPRKVSKNFENPKCKKLIEEVAAHSFKVEVEQQIIEKIACYMIPNLKTHNGLYIKYVLINILALFIDIFALNYFDFLLQGRFIRYGIEAWPFERDPKGFTDYVSQTFPPFAKCNLNEANELVSKRSELFGCHLTMMELYEKVFLMLWVWLIVLIFLTSAYIVMLFLAFIPKFRELWLRSAKPIFAPERTRTLISKANENMRTGDVYLLYRFKGHLSHAKFYSLLSRLADPKLNDKVKPEDTTLLDTKTFPQGSNSAKGIGIYPSASDTRNRKAPMPPQNVQPPMNPEYIKGLFSNPETLARHGQIAPNDMAQTRPLLSNSKNNTSILIE</sequence>
<keyword evidence="10 12" id="KW-0472">Membrane</keyword>
<dbReference type="Pfam" id="PF00876">
    <property type="entry name" value="Innexin"/>
    <property type="match status" value="1"/>
</dbReference>
<keyword evidence="4" id="KW-1003">Cell membrane</keyword>
<dbReference type="Proteomes" id="UP000694843">
    <property type="component" value="Unplaced"/>
</dbReference>
<dbReference type="OMA" id="NAICVIH"/>
<gene>
    <name evidence="15" type="primary">LOC108674333</name>
    <name evidence="12" type="synonym">inx</name>
</gene>
<keyword evidence="14" id="KW-1185">Reference proteome</keyword>
<dbReference type="AlphaFoldDB" id="A0A8B7NY04"/>
<name>A0A8B7NY04_HYAAZ</name>
<feature type="transmembrane region" description="Helical" evidence="12">
    <location>
        <begin position="45"/>
        <end position="62"/>
    </location>
</feature>
<evidence type="ECO:0000256" key="12">
    <source>
        <dbReference type="RuleBase" id="RU010713"/>
    </source>
</evidence>
<evidence type="ECO:0000256" key="10">
    <source>
        <dbReference type="ARBA" id="ARBA00023136"/>
    </source>
</evidence>
<evidence type="ECO:0000256" key="2">
    <source>
        <dbReference type="ARBA" id="ARBA00004651"/>
    </source>
</evidence>
<keyword evidence="3 12" id="KW-0813">Transport</keyword>
<dbReference type="PROSITE" id="PS51013">
    <property type="entry name" value="PANNEXIN"/>
    <property type="match status" value="1"/>
</dbReference>
<evidence type="ECO:0000256" key="1">
    <source>
        <dbReference type="ARBA" id="ARBA00004610"/>
    </source>
</evidence>
<reference evidence="15" key="1">
    <citation type="submission" date="2025-08" db="UniProtKB">
        <authorList>
            <consortium name="RefSeq"/>
        </authorList>
    </citation>
    <scope>IDENTIFICATION</scope>
    <source>
        <tissue evidence="15">Whole organism</tissue>
    </source>
</reference>
<dbReference type="RefSeq" id="XP_018017761.1">
    <property type="nucleotide sequence ID" value="XM_018162272.2"/>
</dbReference>
<feature type="compositionally biased region" description="Pro residues" evidence="13">
    <location>
        <begin position="401"/>
        <end position="410"/>
    </location>
</feature>
<evidence type="ECO:0000256" key="3">
    <source>
        <dbReference type="ARBA" id="ARBA00022448"/>
    </source>
</evidence>
<organism evidence="14 15">
    <name type="scientific">Hyalella azteca</name>
    <name type="common">Amphipod</name>
    <dbReference type="NCBI Taxonomy" id="294128"/>
    <lineage>
        <taxon>Eukaryota</taxon>
        <taxon>Metazoa</taxon>
        <taxon>Ecdysozoa</taxon>
        <taxon>Arthropoda</taxon>
        <taxon>Crustacea</taxon>
        <taxon>Multicrustacea</taxon>
        <taxon>Malacostraca</taxon>
        <taxon>Eumalacostraca</taxon>
        <taxon>Peracarida</taxon>
        <taxon>Amphipoda</taxon>
        <taxon>Senticaudata</taxon>
        <taxon>Talitrida</taxon>
        <taxon>Talitroidea</taxon>
        <taxon>Hyalellidae</taxon>
        <taxon>Hyalella</taxon>
    </lineage>
</organism>
<keyword evidence="6" id="KW-0303">Gap junction</keyword>
<evidence type="ECO:0000313" key="15">
    <source>
        <dbReference type="RefSeq" id="XP_018017761.1"/>
    </source>
</evidence>
<comment type="subcellular location">
    <subcellularLocation>
        <location evidence="1">Cell junction</location>
        <location evidence="1">Gap junction</location>
    </subcellularLocation>
    <subcellularLocation>
        <location evidence="2 12">Cell membrane</location>
        <topology evidence="2 12">Multi-pass membrane protein</topology>
    </subcellularLocation>
</comment>
<evidence type="ECO:0000256" key="8">
    <source>
        <dbReference type="ARBA" id="ARBA00022989"/>
    </source>
</evidence>
<dbReference type="GeneID" id="108674333"/>
<proteinExistence type="inferred from homology"/>
<dbReference type="GO" id="GO:0005243">
    <property type="term" value="F:gap junction channel activity"/>
    <property type="evidence" value="ECO:0007669"/>
    <property type="project" value="TreeGrafter"/>
</dbReference>
<evidence type="ECO:0000256" key="7">
    <source>
        <dbReference type="ARBA" id="ARBA00022949"/>
    </source>
</evidence>
<dbReference type="PANTHER" id="PTHR11893">
    <property type="entry name" value="INNEXIN"/>
    <property type="match status" value="1"/>
</dbReference>
<dbReference type="KEGG" id="hazt:108674333"/>
<dbReference type="GO" id="GO:0005886">
    <property type="term" value="C:plasma membrane"/>
    <property type="evidence" value="ECO:0007669"/>
    <property type="project" value="UniProtKB-SubCell"/>
</dbReference>
<comment type="function">
    <text evidence="12">Structural component of the gap junctions.</text>
</comment>
<protein>
    <recommendedName>
        <fullName evidence="12">Innexin</fullName>
    </recommendedName>
</protein>
<feature type="region of interest" description="Disordered" evidence="13">
    <location>
        <begin position="391"/>
        <end position="410"/>
    </location>
</feature>
<dbReference type="GO" id="GO:0005921">
    <property type="term" value="C:gap junction"/>
    <property type="evidence" value="ECO:0007669"/>
    <property type="project" value="UniProtKB-SubCell"/>
</dbReference>
<evidence type="ECO:0000256" key="4">
    <source>
        <dbReference type="ARBA" id="ARBA00022475"/>
    </source>
</evidence>
<evidence type="ECO:0000256" key="9">
    <source>
        <dbReference type="ARBA" id="ARBA00023065"/>
    </source>
</evidence>